<evidence type="ECO:0000313" key="2">
    <source>
        <dbReference type="Proteomes" id="UP000596387"/>
    </source>
</evidence>
<evidence type="ECO:0000313" key="1">
    <source>
        <dbReference type="EMBL" id="QRF66284.1"/>
    </source>
</evidence>
<dbReference type="RefSeq" id="WP_251374231.1">
    <property type="nucleotide sequence ID" value="NZ_CP047166.1"/>
</dbReference>
<reference evidence="1 2" key="1">
    <citation type="submission" date="2019-12" db="EMBL/GenBank/DDBJ databases">
        <title>Complete Genome Sequence of a Quorum-Sensing Bacterium,Rhodobacteraceae bacterium C31, Isolated from a marine microalgae symbiotic bacteria.</title>
        <authorList>
            <person name="Zhang Y."/>
        </authorList>
    </citation>
    <scope>NUCLEOTIDE SEQUENCE [LARGE SCALE GENOMIC DNA]</scope>
    <source>
        <strain evidence="1 2">C31</strain>
    </source>
</reference>
<accession>A0ABX7F842</accession>
<protein>
    <submittedName>
        <fullName evidence="1">Uncharacterized protein</fullName>
    </submittedName>
</protein>
<keyword evidence="2" id="KW-1185">Reference proteome</keyword>
<name>A0ABX7F842_9RHOB</name>
<dbReference type="Proteomes" id="UP000596387">
    <property type="component" value="Chromosome"/>
</dbReference>
<gene>
    <name evidence="1" type="ORF">GQA70_08170</name>
</gene>
<dbReference type="EMBL" id="CP047166">
    <property type="protein sequence ID" value="QRF66284.1"/>
    <property type="molecule type" value="Genomic_DNA"/>
</dbReference>
<sequence>MALPGALIAQPDAALASTVETLLSHPAGTHPADETAVRTATIEDCRLSLRHTSRKPESFTVFQTVALATLDTAQAEVRHEDGYSPALIPLSGQHEAWTTFSTEHATDKQRRYMAQVLKTPCERGACSATVPLGGFIEFALWGDDAPADMERVLSNLGQLAATCQKDI</sequence>
<organism evidence="1 2">
    <name type="scientific">Ponticoccus alexandrii</name>
    <dbReference type="NCBI Taxonomy" id="1943633"/>
    <lineage>
        <taxon>Bacteria</taxon>
        <taxon>Pseudomonadati</taxon>
        <taxon>Pseudomonadota</taxon>
        <taxon>Alphaproteobacteria</taxon>
        <taxon>Rhodobacterales</taxon>
        <taxon>Roseobacteraceae</taxon>
        <taxon>Ponticoccus</taxon>
    </lineage>
</organism>
<proteinExistence type="predicted"/>